<organism evidence="1 2">
    <name type="scientific">Asticcacaulis benevestitus DSM 16100 = ATCC BAA-896</name>
    <dbReference type="NCBI Taxonomy" id="1121022"/>
    <lineage>
        <taxon>Bacteria</taxon>
        <taxon>Pseudomonadati</taxon>
        <taxon>Pseudomonadota</taxon>
        <taxon>Alphaproteobacteria</taxon>
        <taxon>Caulobacterales</taxon>
        <taxon>Caulobacteraceae</taxon>
        <taxon>Asticcacaulis</taxon>
    </lineage>
</organism>
<evidence type="ECO:0000313" key="1">
    <source>
        <dbReference type="EMBL" id="ESQ83646.1"/>
    </source>
</evidence>
<evidence type="ECO:0008006" key="3">
    <source>
        <dbReference type="Google" id="ProtNLM"/>
    </source>
</evidence>
<name>V4P6E8_9CAUL</name>
<dbReference type="AlphaFoldDB" id="V4P6E8"/>
<protein>
    <recommendedName>
        <fullName evidence="3">Nucleotidyl transferase AbiEii/AbiGii toxin family protein</fullName>
    </recommendedName>
</protein>
<keyword evidence="2" id="KW-1185">Reference proteome</keyword>
<dbReference type="PATRIC" id="fig|1121022.4.peg.4148"/>
<dbReference type="Proteomes" id="UP000017837">
    <property type="component" value="Unassembled WGS sequence"/>
</dbReference>
<dbReference type="Pfam" id="PF08843">
    <property type="entry name" value="AbiEii"/>
    <property type="match status" value="1"/>
</dbReference>
<comment type="caution">
    <text evidence="1">The sequence shown here is derived from an EMBL/GenBank/DDBJ whole genome shotgun (WGS) entry which is preliminary data.</text>
</comment>
<accession>V4P6E8</accession>
<reference evidence="1 2" key="1">
    <citation type="journal article" date="2014" name="Nature">
        <title>Sequential evolution of bacterial morphology by co-option of a developmental regulator.</title>
        <authorList>
            <person name="Jiang C."/>
            <person name="Brown P.J."/>
            <person name="Ducret A."/>
            <person name="Brun Y.V."/>
        </authorList>
    </citation>
    <scope>NUCLEOTIDE SEQUENCE [LARGE SCALE GENOMIC DNA]</scope>
    <source>
        <strain evidence="1 2">DSM 16100</strain>
    </source>
</reference>
<sequence>MRKQTISTKFRRQQEDGAFPVNFMRHYYDVYCLLAEPTVQAFIGTEDYKAHKVRRFRSENPDLTQNPAFLLNDPDTYAAYEKAYEGTKSLYYRDRPAFADILARIKAEADRL</sequence>
<gene>
    <name evidence="1" type="ORF">ABENE_20250</name>
</gene>
<dbReference type="EMBL" id="AWGB01000069">
    <property type="protein sequence ID" value="ESQ83646.1"/>
    <property type="molecule type" value="Genomic_DNA"/>
</dbReference>
<evidence type="ECO:0000313" key="2">
    <source>
        <dbReference type="Proteomes" id="UP000017837"/>
    </source>
</evidence>
<proteinExistence type="predicted"/>
<dbReference type="InterPro" id="IPR014942">
    <property type="entry name" value="AbiEii"/>
</dbReference>
<dbReference type="STRING" id="1121022.GCA_000376105_04030"/>
<dbReference type="eggNOG" id="COG2253">
    <property type="taxonomic scope" value="Bacteria"/>
</dbReference>